<evidence type="ECO:0008006" key="4">
    <source>
        <dbReference type="Google" id="ProtNLM"/>
    </source>
</evidence>
<name>A0A2H3DLR2_ARMGA</name>
<feature type="compositionally biased region" description="Basic and acidic residues" evidence="1">
    <location>
        <begin position="473"/>
        <end position="484"/>
    </location>
</feature>
<dbReference type="InParanoid" id="A0A2H3DLR2"/>
<protein>
    <recommendedName>
        <fullName evidence="4">CCHC-type domain-containing protein</fullName>
    </recommendedName>
</protein>
<organism evidence="2 3">
    <name type="scientific">Armillaria gallica</name>
    <name type="common">Bulbous honey fungus</name>
    <name type="synonym">Armillaria bulbosa</name>
    <dbReference type="NCBI Taxonomy" id="47427"/>
    <lineage>
        <taxon>Eukaryota</taxon>
        <taxon>Fungi</taxon>
        <taxon>Dikarya</taxon>
        <taxon>Basidiomycota</taxon>
        <taxon>Agaricomycotina</taxon>
        <taxon>Agaricomycetes</taxon>
        <taxon>Agaricomycetidae</taxon>
        <taxon>Agaricales</taxon>
        <taxon>Marasmiineae</taxon>
        <taxon>Physalacriaceae</taxon>
        <taxon>Armillaria</taxon>
    </lineage>
</organism>
<dbReference type="AlphaFoldDB" id="A0A2H3DLR2"/>
<dbReference type="EMBL" id="KZ293651">
    <property type="protein sequence ID" value="PBK96171.1"/>
    <property type="molecule type" value="Genomic_DNA"/>
</dbReference>
<dbReference type="OrthoDB" id="3060267at2759"/>
<accession>A0A2H3DLR2</accession>
<dbReference type="STRING" id="47427.A0A2H3DLR2"/>
<dbReference type="Proteomes" id="UP000217790">
    <property type="component" value="Unassembled WGS sequence"/>
</dbReference>
<evidence type="ECO:0000313" key="3">
    <source>
        <dbReference type="Proteomes" id="UP000217790"/>
    </source>
</evidence>
<gene>
    <name evidence="2" type="ORF">ARMGADRAFT_1028371</name>
</gene>
<reference evidence="3" key="1">
    <citation type="journal article" date="2017" name="Nat. Ecol. Evol.">
        <title>Genome expansion and lineage-specific genetic innovations in the forest pathogenic fungi Armillaria.</title>
        <authorList>
            <person name="Sipos G."/>
            <person name="Prasanna A.N."/>
            <person name="Walter M.C."/>
            <person name="O'Connor E."/>
            <person name="Balint B."/>
            <person name="Krizsan K."/>
            <person name="Kiss B."/>
            <person name="Hess J."/>
            <person name="Varga T."/>
            <person name="Slot J."/>
            <person name="Riley R."/>
            <person name="Boka B."/>
            <person name="Rigling D."/>
            <person name="Barry K."/>
            <person name="Lee J."/>
            <person name="Mihaltcheva S."/>
            <person name="LaButti K."/>
            <person name="Lipzen A."/>
            <person name="Waldron R."/>
            <person name="Moloney N.M."/>
            <person name="Sperisen C."/>
            <person name="Kredics L."/>
            <person name="Vagvoelgyi C."/>
            <person name="Patrignani A."/>
            <person name="Fitzpatrick D."/>
            <person name="Nagy I."/>
            <person name="Doyle S."/>
            <person name="Anderson J.B."/>
            <person name="Grigoriev I.V."/>
            <person name="Gueldener U."/>
            <person name="Muensterkoetter M."/>
            <person name="Nagy L.G."/>
        </authorList>
    </citation>
    <scope>NUCLEOTIDE SEQUENCE [LARGE SCALE GENOMIC DNA]</scope>
    <source>
        <strain evidence="3">Ar21-2</strain>
    </source>
</reference>
<proteinExistence type="predicted"/>
<feature type="compositionally biased region" description="Low complexity" evidence="1">
    <location>
        <begin position="185"/>
        <end position="194"/>
    </location>
</feature>
<feature type="compositionally biased region" description="Acidic residues" evidence="1">
    <location>
        <begin position="491"/>
        <end position="501"/>
    </location>
</feature>
<evidence type="ECO:0000256" key="1">
    <source>
        <dbReference type="SAM" id="MobiDB-lite"/>
    </source>
</evidence>
<keyword evidence="3" id="KW-1185">Reference proteome</keyword>
<feature type="region of interest" description="Disordered" evidence="1">
    <location>
        <begin position="462"/>
        <end position="514"/>
    </location>
</feature>
<sequence>MPDPTPKVPVTSDKLFGEGQTSVKSDRDWEDERCEYMHKTILEFLKDEDHVKQSMRDQLMMLSSTQMMLMQEMAHAHTGNVTTLLMGRDIRWSMEEDLSDEEGVIKEEEKENRIHLSQLHDHITLMVPDQGIIFDENNNAWLCPDAIHTALPAPTVQPTVVTTTAPENTGGSDHNDGHDFRPCQGSSDPPSDDGGPSDDDNGDRPPPRDPFTPQHCSREGSSVHPTGLVEAKLRYTERKYQQIIEFVHKNLGKSGTPSQEKYWEWMCSLVYTFRAAQLGGPDRNEERVLILDSLLERKVKLWLHSRLDHNDKVYPTFVEVLIELYARFIHKSALQEAREAFQCGTHYMSGMQVLKISPHNKGDRNNGGKGGERGQTKMGPICFRCGLQGHIVSSPDCPENGKKPSYAQICAAHSIILDAMSETVGAEEHPLSNRSILGEDGNASDGEQIFDHADFEVYDADDDDDCGSSEGECMNRMDNQREEPPCQGVAEESDSDSEDEVVYGNPTAEAKEEM</sequence>
<feature type="region of interest" description="Disordered" evidence="1">
    <location>
        <begin position="161"/>
        <end position="224"/>
    </location>
</feature>
<feature type="region of interest" description="Disordered" evidence="1">
    <location>
        <begin position="1"/>
        <end position="26"/>
    </location>
</feature>
<evidence type="ECO:0000313" key="2">
    <source>
        <dbReference type="EMBL" id="PBK96171.1"/>
    </source>
</evidence>